<evidence type="ECO:0000256" key="5">
    <source>
        <dbReference type="ARBA" id="ARBA00022553"/>
    </source>
</evidence>
<dbReference type="EC" id="2.7.13.3" evidence="3"/>
<dbReference type="EMBL" id="CP157484">
    <property type="protein sequence ID" value="XBO39481.1"/>
    <property type="molecule type" value="Genomic_DNA"/>
</dbReference>
<keyword evidence="9 13" id="KW-0067">ATP-binding</keyword>
<dbReference type="CDD" id="cd00082">
    <property type="entry name" value="HisKA"/>
    <property type="match status" value="1"/>
</dbReference>
<dbReference type="InterPro" id="IPR004358">
    <property type="entry name" value="Sig_transdc_His_kin-like_C"/>
</dbReference>
<evidence type="ECO:0000256" key="3">
    <source>
        <dbReference type="ARBA" id="ARBA00012438"/>
    </source>
</evidence>
<reference evidence="13" key="1">
    <citation type="submission" date="2024-05" db="EMBL/GenBank/DDBJ databases">
        <authorList>
            <person name="Kim S."/>
            <person name="Heo J."/>
            <person name="Choi H."/>
            <person name="Choi Y."/>
            <person name="Kwon S.-W."/>
            <person name="Kim Y."/>
        </authorList>
    </citation>
    <scope>NUCLEOTIDE SEQUENCE</scope>
    <source>
        <strain evidence="13">KACC 23698</strain>
    </source>
</reference>
<dbReference type="GO" id="GO:0016036">
    <property type="term" value="P:cellular response to phosphate starvation"/>
    <property type="evidence" value="ECO:0007669"/>
    <property type="project" value="TreeGrafter"/>
</dbReference>
<dbReference type="SUPFAM" id="SSF55874">
    <property type="entry name" value="ATPase domain of HSP90 chaperone/DNA topoisomerase II/histidine kinase"/>
    <property type="match status" value="1"/>
</dbReference>
<dbReference type="InterPro" id="IPR003661">
    <property type="entry name" value="HisK_dim/P_dom"/>
</dbReference>
<evidence type="ECO:0000256" key="4">
    <source>
        <dbReference type="ARBA" id="ARBA00022475"/>
    </source>
</evidence>
<comment type="subcellular location">
    <subcellularLocation>
        <location evidence="2">Cell membrane</location>
    </subcellularLocation>
</comment>
<evidence type="ECO:0000256" key="11">
    <source>
        <dbReference type="ARBA" id="ARBA00023136"/>
    </source>
</evidence>
<evidence type="ECO:0000256" key="6">
    <source>
        <dbReference type="ARBA" id="ARBA00022679"/>
    </source>
</evidence>
<dbReference type="Pfam" id="PF02518">
    <property type="entry name" value="HATPase_c"/>
    <property type="match status" value="1"/>
</dbReference>
<protein>
    <recommendedName>
        <fullName evidence="3">histidine kinase</fullName>
        <ecNumber evidence="3">2.7.13.3</ecNumber>
    </recommendedName>
</protein>
<dbReference type="SUPFAM" id="SSF47384">
    <property type="entry name" value="Homodimeric domain of signal transducing histidine kinase"/>
    <property type="match status" value="1"/>
</dbReference>
<dbReference type="PRINTS" id="PR00344">
    <property type="entry name" value="BCTRLSENSOR"/>
</dbReference>
<dbReference type="GO" id="GO:0005886">
    <property type="term" value="C:plasma membrane"/>
    <property type="evidence" value="ECO:0007669"/>
    <property type="project" value="UniProtKB-SubCell"/>
</dbReference>
<organism evidence="13">
    <name type="scientific">Alsobacter sp. KACC 23698</name>
    <dbReference type="NCBI Taxonomy" id="3149229"/>
    <lineage>
        <taxon>Bacteria</taxon>
        <taxon>Pseudomonadati</taxon>
        <taxon>Pseudomonadota</taxon>
        <taxon>Alphaproteobacteria</taxon>
        <taxon>Hyphomicrobiales</taxon>
        <taxon>Alsobacteraceae</taxon>
        <taxon>Alsobacter</taxon>
    </lineage>
</organism>
<keyword evidence="5" id="KW-0597">Phosphoprotein</keyword>
<dbReference type="PROSITE" id="PS50109">
    <property type="entry name" value="HIS_KIN"/>
    <property type="match status" value="1"/>
</dbReference>
<dbReference type="AlphaFoldDB" id="A0AAU7JGH4"/>
<dbReference type="GO" id="GO:0004721">
    <property type="term" value="F:phosphoprotein phosphatase activity"/>
    <property type="evidence" value="ECO:0007669"/>
    <property type="project" value="TreeGrafter"/>
</dbReference>
<dbReference type="PANTHER" id="PTHR45453:SF1">
    <property type="entry name" value="PHOSPHATE REGULON SENSOR PROTEIN PHOR"/>
    <property type="match status" value="1"/>
</dbReference>
<dbReference type="FunFam" id="1.10.287.130:FF:000008">
    <property type="entry name" value="Two-component sensor histidine kinase"/>
    <property type="match status" value="1"/>
</dbReference>
<dbReference type="GO" id="GO:0005524">
    <property type="term" value="F:ATP binding"/>
    <property type="evidence" value="ECO:0007669"/>
    <property type="project" value="UniProtKB-KW"/>
</dbReference>
<dbReference type="Pfam" id="PF08448">
    <property type="entry name" value="PAS_4"/>
    <property type="match status" value="1"/>
</dbReference>
<dbReference type="Gene3D" id="1.10.287.130">
    <property type="match status" value="1"/>
</dbReference>
<name>A0AAU7JGH4_9HYPH</name>
<dbReference type="SMART" id="SM00387">
    <property type="entry name" value="HATPase_c"/>
    <property type="match status" value="1"/>
</dbReference>
<evidence type="ECO:0000256" key="7">
    <source>
        <dbReference type="ARBA" id="ARBA00022741"/>
    </source>
</evidence>
<evidence type="ECO:0000256" key="8">
    <source>
        <dbReference type="ARBA" id="ARBA00022777"/>
    </source>
</evidence>
<evidence type="ECO:0000259" key="12">
    <source>
        <dbReference type="PROSITE" id="PS50109"/>
    </source>
</evidence>
<dbReference type="PANTHER" id="PTHR45453">
    <property type="entry name" value="PHOSPHATE REGULON SENSOR PROTEIN PHOR"/>
    <property type="match status" value="1"/>
</dbReference>
<keyword evidence="4" id="KW-1003">Cell membrane</keyword>
<dbReference type="InterPro" id="IPR005467">
    <property type="entry name" value="His_kinase_dom"/>
</dbReference>
<dbReference type="InterPro" id="IPR050351">
    <property type="entry name" value="BphY/WalK/GraS-like"/>
</dbReference>
<comment type="catalytic activity">
    <reaction evidence="1">
        <text>ATP + protein L-histidine = ADP + protein N-phospho-L-histidine.</text>
        <dbReference type="EC" id="2.7.13.3"/>
    </reaction>
</comment>
<keyword evidence="8" id="KW-0418">Kinase</keyword>
<evidence type="ECO:0000256" key="9">
    <source>
        <dbReference type="ARBA" id="ARBA00022840"/>
    </source>
</evidence>
<proteinExistence type="predicted"/>
<accession>A0AAU7JGH4</accession>
<evidence type="ECO:0000313" key="13">
    <source>
        <dbReference type="EMBL" id="XBO39481.1"/>
    </source>
</evidence>
<dbReference type="FunFam" id="3.30.565.10:FF:000006">
    <property type="entry name" value="Sensor histidine kinase WalK"/>
    <property type="match status" value="1"/>
</dbReference>
<evidence type="ECO:0000256" key="10">
    <source>
        <dbReference type="ARBA" id="ARBA00023012"/>
    </source>
</evidence>
<keyword evidence="10" id="KW-0902">Two-component regulatory system</keyword>
<dbReference type="Gene3D" id="3.30.565.10">
    <property type="entry name" value="Histidine kinase-like ATPase, C-terminal domain"/>
    <property type="match status" value="1"/>
</dbReference>
<sequence>MKDEDTRQPAMMAAMAPPDPLLASVLEAIPDPVLLVDDALTVLLCNGAARSLWRALSPGAPLSFTLRTPDIIRAAEAAARGEGPVSGEYEERVPVQRVFSFQATGLGPREGGAGSPAVVIAFHDLTEARRLEKMRVDFVANASHELRTPLASLLGFVETLEGPARNDPAARERFLAIMRGQAQRMARLIEDLLSLSRIEMSEHRHPDAPVDLAAVARQVVDTLRPLAAERKVELVLADSAPVVAPGDRDELLRIADNLIENAIKYGQSGGRVDVAVDVVSEGGRDHARLSVRDYGPGIGPADLPRLTERFYRVDDAESRHKGGTGLGLAMVKHIAKRHRGRLTVESRRGEGAVFRVTIPLAPA</sequence>
<dbReference type="InterPro" id="IPR003594">
    <property type="entry name" value="HATPase_dom"/>
</dbReference>
<evidence type="ECO:0000256" key="2">
    <source>
        <dbReference type="ARBA" id="ARBA00004236"/>
    </source>
</evidence>
<dbReference type="InterPro" id="IPR036890">
    <property type="entry name" value="HATPase_C_sf"/>
</dbReference>
<dbReference type="InterPro" id="IPR013656">
    <property type="entry name" value="PAS_4"/>
</dbReference>
<keyword evidence="6" id="KW-0808">Transferase</keyword>
<gene>
    <name evidence="13" type="ORF">ABEG18_01450</name>
</gene>
<keyword evidence="7" id="KW-0547">Nucleotide-binding</keyword>
<dbReference type="InterPro" id="IPR036097">
    <property type="entry name" value="HisK_dim/P_sf"/>
</dbReference>
<keyword evidence="11" id="KW-0472">Membrane</keyword>
<dbReference type="Pfam" id="PF00512">
    <property type="entry name" value="HisKA"/>
    <property type="match status" value="1"/>
</dbReference>
<dbReference type="CDD" id="cd00075">
    <property type="entry name" value="HATPase"/>
    <property type="match status" value="1"/>
</dbReference>
<dbReference type="RefSeq" id="WP_406856325.1">
    <property type="nucleotide sequence ID" value="NZ_CP157484.1"/>
</dbReference>
<evidence type="ECO:0000256" key="1">
    <source>
        <dbReference type="ARBA" id="ARBA00000085"/>
    </source>
</evidence>
<feature type="domain" description="Histidine kinase" evidence="12">
    <location>
        <begin position="141"/>
        <end position="362"/>
    </location>
</feature>
<dbReference type="SMART" id="SM00388">
    <property type="entry name" value="HisKA"/>
    <property type="match status" value="1"/>
</dbReference>
<dbReference type="GO" id="GO:0000155">
    <property type="term" value="F:phosphorelay sensor kinase activity"/>
    <property type="evidence" value="ECO:0007669"/>
    <property type="project" value="InterPro"/>
</dbReference>